<keyword evidence="2" id="KW-1185">Reference proteome</keyword>
<dbReference type="Proteomes" id="UP000800041">
    <property type="component" value="Unassembled WGS sequence"/>
</dbReference>
<accession>A0A6G1GM35</accession>
<dbReference type="GO" id="GO:0005739">
    <property type="term" value="C:mitochondrion"/>
    <property type="evidence" value="ECO:0007669"/>
    <property type="project" value="TreeGrafter"/>
</dbReference>
<evidence type="ECO:0000313" key="1">
    <source>
        <dbReference type="EMBL" id="KAF1981817.1"/>
    </source>
</evidence>
<evidence type="ECO:0000313" key="2">
    <source>
        <dbReference type="Proteomes" id="UP000800041"/>
    </source>
</evidence>
<name>A0A6G1GM35_9PEZI</name>
<dbReference type="EMBL" id="ML977193">
    <property type="protein sequence ID" value="KAF1981817.1"/>
    <property type="molecule type" value="Genomic_DNA"/>
</dbReference>
<evidence type="ECO:0008006" key="3">
    <source>
        <dbReference type="Google" id="ProtNLM"/>
    </source>
</evidence>
<proteinExistence type="predicted"/>
<reference evidence="1" key="1">
    <citation type="journal article" date="2020" name="Stud. Mycol.">
        <title>101 Dothideomycetes genomes: a test case for predicting lifestyles and emergence of pathogens.</title>
        <authorList>
            <person name="Haridas S."/>
            <person name="Albert R."/>
            <person name="Binder M."/>
            <person name="Bloem J."/>
            <person name="Labutti K."/>
            <person name="Salamov A."/>
            <person name="Andreopoulos B."/>
            <person name="Baker S."/>
            <person name="Barry K."/>
            <person name="Bills G."/>
            <person name="Bluhm B."/>
            <person name="Cannon C."/>
            <person name="Castanera R."/>
            <person name="Culley D."/>
            <person name="Daum C."/>
            <person name="Ezra D."/>
            <person name="Gonzalez J."/>
            <person name="Henrissat B."/>
            <person name="Kuo A."/>
            <person name="Liang C."/>
            <person name="Lipzen A."/>
            <person name="Lutzoni F."/>
            <person name="Magnuson J."/>
            <person name="Mondo S."/>
            <person name="Nolan M."/>
            <person name="Ohm R."/>
            <person name="Pangilinan J."/>
            <person name="Park H.-J."/>
            <person name="Ramirez L."/>
            <person name="Alfaro M."/>
            <person name="Sun H."/>
            <person name="Tritt A."/>
            <person name="Yoshinaga Y."/>
            <person name="Zwiers L.-H."/>
            <person name="Turgeon B."/>
            <person name="Goodwin S."/>
            <person name="Spatafora J."/>
            <person name="Crous P."/>
            <person name="Grigoriev I."/>
        </authorList>
    </citation>
    <scope>NUCLEOTIDE SEQUENCE</scope>
    <source>
        <strain evidence="1">CBS 113979</strain>
    </source>
</reference>
<dbReference type="GO" id="GO:0019171">
    <property type="term" value="F:(3R)-hydroxyacyl-[acyl-carrier-protein] dehydratase activity"/>
    <property type="evidence" value="ECO:0007669"/>
    <property type="project" value="TreeGrafter"/>
</dbReference>
<sequence length="380" mass="42711">MSSRVVFHCTRLQLRLSLTSVGSTSRRTYSTANSFDHLKTSLPQRTPKIYYDSLSAFQSNRLESTLATYVPSSWLPNLQQSHREQEHDLPAGHHLVHFNPLLPADQLLADGTDPSQSPGEPFVRRMWAGGNVRFATSGNSLKTTPDTHVCVEGIRDVSIKGVSGQEKVFVGIERRIGSLQSKDESEEAILRRLWPAEDTATASDMGAASLIERRNIVFMREKSPEELKQVADRSKIPPTKILKPQHEADFSHAFVPTPSLLFRYSALTLNAHAIHLNPTYCRDVEGHRERLFHGPLAFTVLVKMLEVHLRRARGQERIGYIEYRNLAPLYCSEPVKLCGKEIDKGKYELWVETPEGGIAVKATATAVKDPSYHLKEYAES</sequence>
<gene>
    <name evidence="1" type="ORF">K402DRAFT_398216</name>
</gene>
<protein>
    <recommendedName>
        <fullName evidence="3">Thioesterase/thiol ester dehydrase-isomerase</fullName>
    </recommendedName>
</protein>
<organism evidence="1 2">
    <name type="scientific">Aulographum hederae CBS 113979</name>
    <dbReference type="NCBI Taxonomy" id="1176131"/>
    <lineage>
        <taxon>Eukaryota</taxon>
        <taxon>Fungi</taxon>
        <taxon>Dikarya</taxon>
        <taxon>Ascomycota</taxon>
        <taxon>Pezizomycotina</taxon>
        <taxon>Dothideomycetes</taxon>
        <taxon>Pleosporomycetidae</taxon>
        <taxon>Aulographales</taxon>
        <taxon>Aulographaceae</taxon>
    </lineage>
</organism>
<dbReference type="AlphaFoldDB" id="A0A6G1GM35"/>
<dbReference type="Gene3D" id="3.10.129.10">
    <property type="entry name" value="Hotdog Thioesterase"/>
    <property type="match status" value="1"/>
</dbReference>
<dbReference type="InterPro" id="IPR052741">
    <property type="entry name" value="Mitochondrial_HTD2"/>
</dbReference>
<dbReference type="PANTHER" id="PTHR28152:SF1">
    <property type="entry name" value="HYDROXYACYL-THIOESTER DEHYDRATASE TYPE 2, MITOCHONDRIAL"/>
    <property type="match status" value="1"/>
</dbReference>
<dbReference type="SUPFAM" id="SSF54637">
    <property type="entry name" value="Thioesterase/thiol ester dehydrase-isomerase"/>
    <property type="match status" value="1"/>
</dbReference>
<dbReference type="InterPro" id="IPR029069">
    <property type="entry name" value="HotDog_dom_sf"/>
</dbReference>
<dbReference type="PANTHER" id="PTHR28152">
    <property type="entry name" value="HYDROXYACYL-THIOESTER DEHYDRATASE TYPE 2, MITOCHONDRIAL"/>
    <property type="match status" value="1"/>
</dbReference>
<dbReference type="OrthoDB" id="3257538at2759"/>